<dbReference type="InterPro" id="IPR030678">
    <property type="entry name" value="Peptide/Ni-bd"/>
</dbReference>
<proteinExistence type="predicted"/>
<dbReference type="InterPro" id="IPR000914">
    <property type="entry name" value="SBP_5_dom"/>
</dbReference>
<dbReference type="EMBL" id="LR134533">
    <property type="protein sequence ID" value="VEJ50328.1"/>
    <property type="molecule type" value="Genomic_DNA"/>
</dbReference>
<dbReference type="InterPro" id="IPR039424">
    <property type="entry name" value="SBP_5"/>
</dbReference>
<dbReference type="Pfam" id="PF00496">
    <property type="entry name" value="SBP_bac_5"/>
    <property type="match status" value="1"/>
</dbReference>
<dbReference type="PANTHER" id="PTHR30290:SF64">
    <property type="entry name" value="ABC TRANSPORTER PERIPLASMIC BINDING PROTEIN"/>
    <property type="match status" value="1"/>
</dbReference>
<keyword evidence="1 2" id="KW-0732">Signal</keyword>
<feature type="chain" id="PRO_5018765098" evidence="2">
    <location>
        <begin position="30"/>
        <end position="604"/>
    </location>
</feature>
<dbReference type="Gene3D" id="3.40.190.10">
    <property type="entry name" value="Periplasmic binding protein-like II"/>
    <property type="match status" value="1"/>
</dbReference>
<keyword evidence="5" id="KW-1185">Reference proteome</keyword>
<feature type="signal peptide" evidence="2">
    <location>
        <begin position="1"/>
        <end position="29"/>
    </location>
</feature>
<reference evidence="4 5" key="1">
    <citation type="submission" date="2018-12" db="EMBL/GenBank/DDBJ databases">
        <authorList>
            <consortium name="Pathogen Informatics"/>
        </authorList>
    </citation>
    <scope>NUCLEOTIDE SEQUENCE [LARGE SCALE GENOMIC DNA]</scope>
    <source>
        <strain evidence="4 5">NCTC12742</strain>
    </source>
</reference>
<dbReference type="PANTHER" id="PTHR30290">
    <property type="entry name" value="PERIPLASMIC BINDING COMPONENT OF ABC TRANSPORTER"/>
    <property type="match status" value="1"/>
</dbReference>
<dbReference type="AlphaFoldDB" id="A0A3S4Z317"/>
<dbReference type="STRING" id="28091.SAMEA3174300_01256"/>
<evidence type="ECO:0000256" key="2">
    <source>
        <dbReference type="SAM" id="SignalP"/>
    </source>
</evidence>
<dbReference type="CDD" id="cd08497">
    <property type="entry name" value="MbnE-like"/>
    <property type="match status" value="1"/>
</dbReference>
<dbReference type="Proteomes" id="UP000272771">
    <property type="component" value="Chromosome"/>
</dbReference>
<dbReference type="Gene3D" id="3.10.105.10">
    <property type="entry name" value="Dipeptide-binding Protein, Domain 3"/>
    <property type="match status" value="1"/>
</dbReference>
<gene>
    <name evidence="4" type="primary">nikA</name>
    <name evidence="4" type="ORF">NCTC12742_00634</name>
</gene>
<organism evidence="4 5">
    <name type="scientific">Neisseria weaveri</name>
    <dbReference type="NCBI Taxonomy" id="28091"/>
    <lineage>
        <taxon>Bacteria</taxon>
        <taxon>Pseudomonadati</taxon>
        <taxon>Pseudomonadota</taxon>
        <taxon>Betaproteobacteria</taxon>
        <taxon>Neisseriales</taxon>
        <taxon>Neisseriaceae</taxon>
        <taxon>Neisseria</taxon>
    </lineage>
</organism>
<dbReference type="GO" id="GO:0030288">
    <property type="term" value="C:outer membrane-bounded periplasmic space"/>
    <property type="evidence" value="ECO:0007669"/>
    <property type="project" value="TreeGrafter"/>
</dbReference>
<evidence type="ECO:0000259" key="3">
    <source>
        <dbReference type="Pfam" id="PF00496"/>
    </source>
</evidence>
<accession>A0A3S4Z317</accession>
<evidence type="ECO:0000313" key="5">
    <source>
        <dbReference type="Proteomes" id="UP000272771"/>
    </source>
</evidence>
<evidence type="ECO:0000313" key="4">
    <source>
        <dbReference type="EMBL" id="VEJ50328.1"/>
    </source>
</evidence>
<sequence length="604" mass="68559">MMDFRGRLKNKMVYAVACWLAAASLPVWAAHGMSLGQPVRYPAGFDSFPYANPNAPKGGTFTLPVPGSFDSLNPFMLKGSSEVGISTLTLDTLLEKGQDEPFAMYGLLAEDISLASDGLSVTFRLNPKARFHNGDPVLAEDVAASFRLLTQDKDAAPMYRFYWSDVAAVETPDKRTVRFRFKQKNAELHLILGSLPVFSRKSYPKGLAADPNKPPIGSGPYRLHKTDSNRLSEFKRDKAYWAADLNVRKGFFNFDTVRFKYYRDDSIRLEGIKGGQYDFVQENVAKNWSRAYPDSILNKRGLKKYEWKHQSTAGLQGFVMNMRRIPLNDIRVRQALVWSFDFESVNRRVFYGLYRRSDSLFTNSSLAASGKPEGAELAVLDTVRKQLPAAVFTENAPRPPEIDPKLGVRPNLLKARALLLQAGFRYQNGVLTDRQGKPLVLEFLAPSKVYEQVIVKWQRDLEKIGVRLNIRLADSAVYQKRMNGFDFDITVVVYGNSESPGNEQQLYFGCQSAKTEGSRNWAGVCDPAVEKLLKRFEHFDSREELVAVSRALDRVIRHQYIAVPNWYADRYRVLYRNGLSVPERKPAYFGAMEWALQTGWKNIR</sequence>
<dbReference type="GO" id="GO:0015833">
    <property type="term" value="P:peptide transport"/>
    <property type="evidence" value="ECO:0007669"/>
    <property type="project" value="TreeGrafter"/>
</dbReference>
<protein>
    <submittedName>
        <fullName evidence="4">Nickel-binding periplasmic protein</fullName>
    </submittedName>
</protein>
<evidence type="ECO:0000256" key="1">
    <source>
        <dbReference type="ARBA" id="ARBA00022729"/>
    </source>
</evidence>
<feature type="domain" description="Solute-binding protein family 5" evidence="3">
    <location>
        <begin position="105"/>
        <end position="503"/>
    </location>
</feature>
<dbReference type="GO" id="GO:0043190">
    <property type="term" value="C:ATP-binding cassette (ABC) transporter complex"/>
    <property type="evidence" value="ECO:0007669"/>
    <property type="project" value="InterPro"/>
</dbReference>
<dbReference type="PIRSF" id="PIRSF002741">
    <property type="entry name" value="MppA"/>
    <property type="match status" value="1"/>
</dbReference>
<dbReference type="GO" id="GO:0042884">
    <property type="term" value="P:microcin transport"/>
    <property type="evidence" value="ECO:0007669"/>
    <property type="project" value="TreeGrafter"/>
</dbReference>
<dbReference type="SUPFAM" id="SSF53850">
    <property type="entry name" value="Periplasmic binding protein-like II"/>
    <property type="match status" value="1"/>
</dbReference>
<name>A0A3S4Z317_9NEIS</name>
<dbReference type="GO" id="GO:1904680">
    <property type="term" value="F:peptide transmembrane transporter activity"/>
    <property type="evidence" value="ECO:0007669"/>
    <property type="project" value="TreeGrafter"/>
</dbReference>